<dbReference type="InterPro" id="IPR008972">
    <property type="entry name" value="Cupredoxin"/>
</dbReference>
<dbReference type="Proteomes" id="UP001174936">
    <property type="component" value="Unassembled WGS sequence"/>
</dbReference>
<protein>
    <recommendedName>
        <fullName evidence="5">Cupredoxin</fullName>
    </recommendedName>
</protein>
<sequence>MMFTQLVFAASLAWKASAANIIPISVGRFNLTFTPNTINVTQGDIIEFRFWARNHSVVQGTWDEACKPINTGGFFSGFVPQSDTTKPNNNTFRVTVNNTDPIIVYCSQNANTHCKNGMVAVINPRGANNFTTYFNAARQVPGNSTSPPSVFGGVFASLGSPAGTSSSSTSSSTATSTATTTSTSTTTSASATATNVAGSMGASLVGLAAAGAAAVIFI</sequence>
<dbReference type="Gene3D" id="2.60.40.420">
    <property type="entry name" value="Cupredoxins - blue copper proteins"/>
    <property type="match status" value="1"/>
</dbReference>
<gene>
    <name evidence="3" type="ORF">B0T16DRAFT_416646</name>
</gene>
<evidence type="ECO:0000313" key="4">
    <source>
        <dbReference type="Proteomes" id="UP001174936"/>
    </source>
</evidence>
<feature type="region of interest" description="Disordered" evidence="1">
    <location>
        <begin position="162"/>
        <end position="190"/>
    </location>
</feature>
<dbReference type="EMBL" id="JAULSV010000005">
    <property type="protein sequence ID" value="KAK0643804.1"/>
    <property type="molecule type" value="Genomic_DNA"/>
</dbReference>
<feature type="signal peptide" evidence="2">
    <location>
        <begin position="1"/>
        <end position="18"/>
    </location>
</feature>
<organism evidence="3 4">
    <name type="scientific">Cercophora newfieldiana</name>
    <dbReference type="NCBI Taxonomy" id="92897"/>
    <lineage>
        <taxon>Eukaryota</taxon>
        <taxon>Fungi</taxon>
        <taxon>Dikarya</taxon>
        <taxon>Ascomycota</taxon>
        <taxon>Pezizomycotina</taxon>
        <taxon>Sordariomycetes</taxon>
        <taxon>Sordariomycetidae</taxon>
        <taxon>Sordariales</taxon>
        <taxon>Lasiosphaeriaceae</taxon>
        <taxon>Cercophora</taxon>
    </lineage>
</organism>
<dbReference type="AlphaFoldDB" id="A0AA40CNS0"/>
<feature type="compositionally biased region" description="Low complexity" evidence="1">
    <location>
        <begin position="164"/>
        <end position="190"/>
    </location>
</feature>
<name>A0AA40CNS0_9PEZI</name>
<keyword evidence="4" id="KW-1185">Reference proteome</keyword>
<feature type="chain" id="PRO_5041265647" description="Cupredoxin" evidence="2">
    <location>
        <begin position="19"/>
        <end position="218"/>
    </location>
</feature>
<keyword evidence="2" id="KW-0732">Signal</keyword>
<comment type="caution">
    <text evidence="3">The sequence shown here is derived from an EMBL/GenBank/DDBJ whole genome shotgun (WGS) entry which is preliminary data.</text>
</comment>
<evidence type="ECO:0000256" key="1">
    <source>
        <dbReference type="SAM" id="MobiDB-lite"/>
    </source>
</evidence>
<evidence type="ECO:0000256" key="2">
    <source>
        <dbReference type="SAM" id="SignalP"/>
    </source>
</evidence>
<reference evidence="3" key="1">
    <citation type="submission" date="2023-06" db="EMBL/GenBank/DDBJ databases">
        <title>Genome-scale phylogeny and comparative genomics of the fungal order Sordariales.</title>
        <authorList>
            <consortium name="Lawrence Berkeley National Laboratory"/>
            <person name="Hensen N."/>
            <person name="Bonometti L."/>
            <person name="Westerberg I."/>
            <person name="Brannstrom I.O."/>
            <person name="Guillou S."/>
            <person name="Cros-Aarteil S."/>
            <person name="Calhoun S."/>
            <person name="Haridas S."/>
            <person name="Kuo A."/>
            <person name="Mondo S."/>
            <person name="Pangilinan J."/>
            <person name="Riley R."/>
            <person name="Labutti K."/>
            <person name="Andreopoulos B."/>
            <person name="Lipzen A."/>
            <person name="Chen C."/>
            <person name="Yanf M."/>
            <person name="Daum C."/>
            <person name="Ng V."/>
            <person name="Clum A."/>
            <person name="Steindorff A."/>
            <person name="Ohm R."/>
            <person name="Martin F."/>
            <person name="Silar P."/>
            <person name="Natvig D."/>
            <person name="Lalanne C."/>
            <person name="Gautier V."/>
            <person name="Ament-Velasquez S.L."/>
            <person name="Kruys A."/>
            <person name="Hutchinson M.I."/>
            <person name="Powell A.J."/>
            <person name="Barry K."/>
            <person name="Miller A.N."/>
            <person name="Grigoriev I.V."/>
            <person name="Debuchy R."/>
            <person name="Gladieux P."/>
            <person name="Thoren M.H."/>
            <person name="Johannesson H."/>
        </authorList>
    </citation>
    <scope>NUCLEOTIDE SEQUENCE</scope>
    <source>
        <strain evidence="3">SMH2532-1</strain>
    </source>
</reference>
<dbReference type="PANTHER" id="PTHR34883">
    <property type="entry name" value="SERINE-RICH PROTEIN, PUTATIVE-RELATED-RELATED"/>
    <property type="match status" value="1"/>
</dbReference>
<dbReference type="PANTHER" id="PTHR34883:SF15">
    <property type="entry name" value="EXTRACELLULAR SERINE-RICH PROTEIN"/>
    <property type="match status" value="1"/>
</dbReference>
<evidence type="ECO:0000313" key="3">
    <source>
        <dbReference type="EMBL" id="KAK0643804.1"/>
    </source>
</evidence>
<dbReference type="SUPFAM" id="SSF49503">
    <property type="entry name" value="Cupredoxins"/>
    <property type="match status" value="1"/>
</dbReference>
<proteinExistence type="predicted"/>
<dbReference type="CDD" id="cd00920">
    <property type="entry name" value="Cupredoxin"/>
    <property type="match status" value="1"/>
</dbReference>
<dbReference type="InterPro" id="IPR052953">
    <property type="entry name" value="Ser-rich/MCO-related"/>
</dbReference>
<evidence type="ECO:0008006" key="5">
    <source>
        <dbReference type="Google" id="ProtNLM"/>
    </source>
</evidence>
<accession>A0AA40CNS0</accession>